<dbReference type="EMBL" id="CAXJRC010000018">
    <property type="protein sequence ID" value="CAL2106616.1"/>
    <property type="molecule type" value="Genomic_DNA"/>
</dbReference>
<dbReference type="Proteomes" id="UP001497602">
    <property type="component" value="Unassembled WGS sequence"/>
</dbReference>
<sequence>MKGIVFTGFLEMVEEKFGLETADTIITKSNLKSGGIYTTVGTYDFGEMVSLITSLSQETNIEVPALIHAYGLYFFNTLKKGYPDIFNHYQTAFGLISGIEKHIHVHVRKIYPDAELPYFITHEETKDKLIIEYRSERAMYPFAEGLMERTIEHYGENASIEKKLLDDKGTKVLFTLRRNDQ</sequence>
<keyword evidence="3" id="KW-1185">Reference proteome</keyword>
<comment type="caution">
    <text evidence="2">The sequence shown here is derived from an EMBL/GenBank/DDBJ whole genome shotgun (WGS) entry which is preliminary data.</text>
</comment>
<dbReference type="InterPro" id="IPR038158">
    <property type="entry name" value="H-NOX_domain_sf"/>
</dbReference>
<protein>
    <submittedName>
        <fullName evidence="2">Haem-NO-binding</fullName>
    </submittedName>
</protein>
<evidence type="ECO:0000259" key="1">
    <source>
        <dbReference type="Pfam" id="PF07700"/>
    </source>
</evidence>
<name>A0ABM9PLS3_9FLAO</name>
<dbReference type="InterPro" id="IPR011644">
    <property type="entry name" value="Heme_NO-bd"/>
</dbReference>
<accession>A0ABM9PLS3</accession>
<evidence type="ECO:0000313" key="3">
    <source>
        <dbReference type="Proteomes" id="UP001497602"/>
    </source>
</evidence>
<reference evidence="2 3" key="1">
    <citation type="submission" date="2024-05" db="EMBL/GenBank/DDBJ databases">
        <authorList>
            <person name="Duchaud E."/>
        </authorList>
    </citation>
    <scope>NUCLEOTIDE SEQUENCE [LARGE SCALE GENOMIC DNA]</scope>
    <source>
        <strain evidence="2">Ena-SAMPLE-TAB-13-05-2024-13:56:06:370-140305</strain>
    </source>
</reference>
<evidence type="ECO:0000313" key="2">
    <source>
        <dbReference type="EMBL" id="CAL2106616.1"/>
    </source>
</evidence>
<proteinExistence type="predicted"/>
<feature type="domain" description="Heme NO-binding" evidence="1">
    <location>
        <begin position="2"/>
        <end position="161"/>
    </location>
</feature>
<organism evidence="2 3">
    <name type="scientific">Tenacibaculum vairaonense</name>
    <dbReference type="NCBI Taxonomy" id="3137860"/>
    <lineage>
        <taxon>Bacteria</taxon>
        <taxon>Pseudomonadati</taxon>
        <taxon>Bacteroidota</taxon>
        <taxon>Flavobacteriia</taxon>
        <taxon>Flavobacteriales</taxon>
        <taxon>Flavobacteriaceae</taxon>
        <taxon>Tenacibaculum</taxon>
    </lineage>
</organism>
<dbReference type="RefSeq" id="WP_348702965.1">
    <property type="nucleotide sequence ID" value="NZ_CAXIYA010000009.1"/>
</dbReference>
<dbReference type="InterPro" id="IPR024096">
    <property type="entry name" value="NO_sig/Golgi_transp_ligand-bd"/>
</dbReference>
<dbReference type="SUPFAM" id="SSF111126">
    <property type="entry name" value="Ligand-binding domain in the NO signalling and Golgi transport"/>
    <property type="match status" value="1"/>
</dbReference>
<dbReference type="Pfam" id="PF07700">
    <property type="entry name" value="HNOB"/>
    <property type="match status" value="1"/>
</dbReference>
<gene>
    <name evidence="2" type="ORF">T190115A13A_260007</name>
</gene>
<dbReference type="Gene3D" id="3.90.1520.10">
    <property type="entry name" value="H-NOX domain"/>
    <property type="match status" value="1"/>
</dbReference>